<proteinExistence type="predicted"/>
<sequence>MEGEKQKVGNNEVVVSILGIEETSRRDQDNQSGSSKSFTTLESGSSSFPKNAQTGSPNAGLTELQMSTLPNSSSPEITKSCTTPDRPLKIPDENVTRRRSIPRSAYSKPKPRVSQLHC</sequence>
<evidence type="ECO:0000313" key="2">
    <source>
        <dbReference type="Proteomes" id="UP001060215"/>
    </source>
</evidence>
<keyword evidence="2" id="KW-1185">Reference proteome</keyword>
<comment type="caution">
    <text evidence="1">The sequence shown here is derived from an EMBL/GenBank/DDBJ whole genome shotgun (WGS) entry which is preliminary data.</text>
</comment>
<evidence type="ECO:0000313" key="1">
    <source>
        <dbReference type="EMBL" id="KAI8023913.1"/>
    </source>
</evidence>
<dbReference type="Proteomes" id="UP001060215">
    <property type="component" value="Chromosome 6"/>
</dbReference>
<protein>
    <submittedName>
        <fullName evidence="1">Mechanosensitive ion channel protein 10</fullName>
    </submittedName>
</protein>
<name>A0ACC0IEA9_9ERIC</name>
<accession>A0ACC0IEA9</accession>
<reference evidence="1 2" key="1">
    <citation type="journal article" date="2022" name="Plant J.">
        <title>Chromosome-level genome of Camellia lanceoleosa provides a valuable resource for understanding genome evolution and self-incompatibility.</title>
        <authorList>
            <person name="Gong W."/>
            <person name="Xiao S."/>
            <person name="Wang L."/>
            <person name="Liao Z."/>
            <person name="Chang Y."/>
            <person name="Mo W."/>
            <person name="Hu G."/>
            <person name="Li W."/>
            <person name="Zhao G."/>
            <person name="Zhu H."/>
            <person name="Hu X."/>
            <person name="Ji K."/>
            <person name="Xiang X."/>
            <person name="Song Q."/>
            <person name="Yuan D."/>
            <person name="Jin S."/>
            <person name="Zhang L."/>
        </authorList>
    </citation>
    <scope>NUCLEOTIDE SEQUENCE [LARGE SCALE GENOMIC DNA]</scope>
    <source>
        <strain evidence="1">SQ_2022a</strain>
    </source>
</reference>
<organism evidence="1 2">
    <name type="scientific">Camellia lanceoleosa</name>
    <dbReference type="NCBI Taxonomy" id="1840588"/>
    <lineage>
        <taxon>Eukaryota</taxon>
        <taxon>Viridiplantae</taxon>
        <taxon>Streptophyta</taxon>
        <taxon>Embryophyta</taxon>
        <taxon>Tracheophyta</taxon>
        <taxon>Spermatophyta</taxon>
        <taxon>Magnoliopsida</taxon>
        <taxon>eudicotyledons</taxon>
        <taxon>Gunneridae</taxon>
        <taxon>Pentapetalae</taxon>
        <taxon>asterids</taxon>
        <taxon>Ericales</taxon>
        <taxon>Theaceae</taxon>
        <taxon>Camellia</taxon>
    </lineage>
</organism>
<gene>
    <name evidence="1" type="ORF">LOK49_LG03G00189</name>
</gene>
<dbReference type="EMBL" id="CM045763">
    <property type="protein sequence ID" value="KAI8023913.1"/>
    <property type="molecule type" value="Genomic_DNA"/>
</dbReference>